<dbReference type="InParanoid" id="A0A2N3N7H0"/>
<gene>
    <name evidence="2" type="ORF">jhhlp_005298</name>
</gene>
<dbReference type="AlphaFoldDB" id="A0A2N3N7H0"/>
<dbReference type="PANTHER" id="PTHR37852">
    <property type="entry name" value="YALI0B21208P"/>
    <property type="match status" value="1"/>
</dbReference>
<comment type="caution">
    <text evidence="2">The sequence shown here is derived from an EMBL/GenBank/DDBJ whole genome shotgun (WGS) entry which is preliminary data.</text>
</comment>
<dbReference type="Proteomes" id="UP000233524">
    <property type="component" value="Unassembled WGS sequence"/>
</dbReference>
<name>A0A2N3N7H0_9PEZI</name>
<accession>A0A2N3N7H0</accession>
<organism evidence="2 3">
    <name type="scientific">Lomentospora prolificans</name>
    <dbReference type="NCBI Taxonomy" id="41688"/>
    <lineage>
        <taxon>Eukaryota</taxon>
        <taxon>Fungi</taxon>
        <taxon>Dikarya</taxon>
        <taxon>Ascomycota</taxon>
        <taxon>Pezizomycotina</taxon>
        <taxon>Sordariomycetes</taxon>
        <taxon>Hypocreomycetidae</taxon>
        <taxon>Microascales</taxon>
        <taxon>Microascaceae</taxon>
        <taxon>Lomentospora</taxon>
    </lineage>
</organism>
<feature type="transmembrane region" description="Helical" evidence="1">
    <location>
        <begin position="160"/>
        <end position="177"/>
    </location>
</feature>
<evidence type="ECO:0000313" key="2">
    <source>
        <dbReference type="EMBL" id="PKS08354.1"/>
    </source>
</evidence>
<dbReference type="OrthoDB" id="5584028at2759"/>
<evidence type="ECO:0000256" key="1">
    <source>
        <dbReference type="SAM" id="Phobius"/>
    </source>
</evidence>
<protein>
    <recommendedName>
        <fullName evidence="4">Mitochondrial import inner membrane translocase subunit TIM22</fullName>
    </recommendedName>
</protein>
<keyword evidence="1" id="KW-0472">Membrane</keyword>
<dbReference type="VEuPathDB" id="FungiDB:jhhlp_005298"/>
<evidence type="ECO:0000313" key="3">
    <source>
        <dbReference type="Proteomes" id="UP000233524"/>
    </source>
</evidence>
<reference evidence="2 3" key="1">
    <citation type="journal article" date="2017" name="G3 (Bethesda)">
        <title>First Draft Genome Sequence of the Pathogenic Fungus Lomentospora prolificans (Formerly Scedosporium prolificans).</title>
        <authorList>
            <person name="Luo R."/>
            <person name="Zimin A."/>
            <person name="Workman R."/>
            <person name="Fan Y."/>
            <person name="Pertea G."/>
            <person name="Grossman N."/>
            <person name="Wear M.P."/>
            <person name="Jia B."/>
            <person name="Miller H."/>
            <person name="Casadevall A."/>
            <person name="Timp W."/>
            <person name="Zhang S.X."/>
            <person name="Salzberg S.L."/>
        </authorList>
    </citation>
    <scope>NUCLEOTIDE SEQUENCE [LARGE SCALE GENOMIC DNA]</scope>
    <source>
        <strain evidence="2 3">JHH-5317</strain>
    </source>
</reference>
<proteinExistence type="predicted"/>
<sequence length="204" mass="22389">MAAITPPSPSDDFTPQEIPRWSPLDFPRLDMSTPSRLGIAALGSFGLGMALGTAHGGKVAQLRFRAEHAHKMPTTTTDWYFYHRSKNYHAAYGGLKEGFKMGSKLSFWAFAMIWLEHTVDRYRGKSDLLSTVIAGLTVSGGFSLWNRFPLTMAARTTKQALAFGFIFGGLQDVLGLLRGQHIGYVDFVKRRLGGSGTNNPSGKT</sequence>
<feature type="transmembrane region" description="Helical" evidence="1">
    <location>
        <begin position="128"/>
        <end position="148"/>
    </location>
</feature>
<keyword evidence="1" id="KW-0812">Transmembrane</keyword>
<dbReference type="EMBL" id="NLAX01000697">
    <property type="protein sequence ID" value="PKS08354.1"/>
    <property type="molecule type" value="Genomic_DNA"/>
</dbReference>
<feature type="transmembrane region" description="Helical" evidence="1">
    <location>
        <begin position="37"/>
        <end position="55"/>
    </location>
</feature>
<dbReference type="STRING" id="41688.A0A2N3N7H0"/>
<evidence type="ECO:0008006" key="4">
    <source>
        <dbReference type="Google" id="ProtNLM"/>
    </source>
</evidence>
<keyword evidence="1" id="KW-1133">Transmembrane helix</keyword>
<keyword evidence="3" id="KW-1185">Reference proteome</keyword>
<dbReference type="PANTHER" id="PTHR37852:SF1">
    <property type="entry name" value="HIG1 DOMAIN-CONTAINING PROTEIN"/>
    <property type="match status" value="1"/>
</dbReference>